<evidence type="ECO:0000256" key="1">
    <source>
        <dbReference type="ARBA" id="ARBA00022722"/>
    </source>
</evidence>
<dbReference type="InterPro" id="IPR006630">
    <property type="entry name" value="La_HTH"/>
</dbReference>
<dbReference type="PANTHER" id="PTHR13620:SF104">
    <property type="entry name" value="EXONUCLEASE 3'-5' DOMAIN-CONTAINING PROTEIN 2"/>
    <property type="match status" value="1"/>
</dbReference>
<dbReference type="PROSITE" id="PS50961">
    <property type="entry name" value="HTH_LA"/>
    <property type="match status" value="1"/>
</dbReference>
<dbReference type="InterPro" id="IPR036388">
    <property type="entry name" value="WH-like_DNA-bd_sf"/>
</dbReference>
<proteinExistence type="predicted"/>
<dbReference type="InterPro" id="IPR012337">
    <property type="entry name" value="RNaseH-like_sf"/>
</dbReference>
<protein>
    <recommendedName>
        <fullName evidence="6">HTH La-type RNA-binding domain-containing protein</fullName>
    </recommendedName>
</protein>
<reference evidence="7" key="1">
    <citation type="submission" date="2021-01" db="EMBL/GenBank/DDBJ databases">
        <authorList>
            <person name="Corre E."/>
            <person name="Pelletier E."/>
            <person name="Niang G."/>
            <person name="Scheremetjew M."/>
            <person name="Finn R."/>
            <person name="Kale V."/>
            <person name="Holt S."/>
            <person name="Cochrane G."/>
            <person name="Meng A."/>
            <person name="Brown T."/>
            <person name="Cohen L."/>
        </authorList>
    </citation>
    <scope>NUCLEOTIDE SEQUENCE</scope>
    <source>
        <strain evidence="7">Isolate 1302-5</strain>
    </source>
</reference>
<evidence type="ECO:0000256" key="5">
    <source>
        <dbReference type="SAM" id="MobiDB-lite"/>
    </source>
</evidence>
<evidence type="ECO:0000259" key="6">
    <source>
        <dbReference type="PROSITE" id="PS50961"/>
    </source>
</evidence>
<evidence type="ECO:0000256" key="3">
    <source>
        <dbReference type="ARBA" id="ARBA00022884"/>
    </source>
</evidence>
<dbReference type="Pfam" id="PF05383">
    <property type="entry name" value="La"/>
    <property type="match status" value="1"/>
</dbReference>
<dbReference type="SUPFAM" id="SSF53098">
    <property type="entry name" value="Ribonuclease H-like"/>
    <property type="match status" value="1"/>
</dbReference>
<sequence length="570" mass="65121">MLRLAGSRLVRASRPCSYLGSSSPLPTASIIPMMIAHTKPLLQTPMQLQQTRSLVETEKRKKSKSTTKSTKGRKKAKQRKEQARWYREDQTGKMRMKNLHPAAKMKRVISACDYWFSDGNLMGDSFLQQELRDYEGWVRLSTLLDFPKLEHWCDANIIMNALDSEACSNRYQVVFNRELVEKVAINKQRRKGNDEFRAALLELKDLWSQKGSKRENRDCWMDKDFRPQEARLKAQEEQKERDYFETLGLVDDETILEAEELPSLIQDDGSDLLLYGLVRHKKVTPEYVSNLTRGTFYRFDEMYEESLDDDLVDAAKDAEEGGEEAKAGSQPIKGNKRKSLKRYSSCRQIHLVKNSERLKCFCKNLRQSVGRTTTKAIGFDVEYCTLEMDIRNTLPAMLQIASPEPNGPVGLIWLDKFPNHGRDLISDDGCKDLISILSDHQILKVGPAVSKDAKNLANWWGITESNYVGYYFSGLADLDNELDSRLTGKSLQDMCADVLERNLPKVKEKGAKSKKEKRKKGRGVKTSHWRRNDLTNEMKKYAADDASCAIEVWIKVQEESSTISVGATNA</sequence>
<dbReference type="InterPro" id="IPR051132">
    <property type="entry name" value="3-5_Exonuclease_domain"/>
</dbReference>
<evidence type="ECO:0000313" key="7">
    <source>
        <dbReference type="EMBL" id="CAE2247454.1"/>
    </source>
</evidence>
<dbReference type="Pfam" id="PF01612">
    <property type="entry name" value="DNA_pol_A_exo1"/>
    <property type="match status" value="1"/>
</dbReference>
<feature type="compositionally biased region" description="Basic residues" evidence="5">
    <location>
        <begin position="514"/>
        <end position="529"/>
    </location>
</feature>
<dbReference type="InterPro" id="IPR036397">
    <property type="entry name" value="RNaseH_sf"/>
</dbReference>
<dbReference type="SUPFAM" id="SSF46785">
    <property type="entry name" value="Winged helix' DNA-binding domain"/>
    <property type="match status" value="1"/>
</dbReference>
<dbReference type="SMART" id="SM00715">
    <property type="entry name" value="LA"/>
    <property type="match status" value="1"/>
</dbReference>
<dbReference type="Gene3D" id="3.30.420.10">
    <property type="entry name" value="Ribonuclease H-like superfamily/Ribonuclease H"/>
    <property type="match status" value="1"/>
</dbReference>
<dbReference type="EMBL" id="HBKQ01028762">
    <property type="protein sequence ID" value="CAE2247454.1"/>
    <property type="molecule type" value="Transcribed_RNA"/>
</dbReference>
<dbReference type="InterPro" id="IPR002562">
    <property type="entry name" value="3'-5'_exonuclease_dom"/>
</dbReference>
<dbReference type="PANTHER" id="PTHR13620">
    <property type="entry name" value="3-5 EXONUCLEASE"/>
    <property type="match status" value="1"/>
</dbReference>
<accession>A0A7S4J1T0</accession>
<dbReference type="GO" id="GO:0005737">
    <property type="term" value="C:cytoplasm"/>
    <property type="evidence" value="ECO:0007669"/>
    <property type="project" value="TreeGrafter"/>
</dbReference>
<dbReference type="GO" id="GO:0003723">
    <property type="term" value="F:RNA binding"/>
    <property type="evidence" value="ECO:0007669"/>
    <property type="project" value="UniProtKB-UniRule"/>
</dbReference>
<evidence type="ECO:0000256" key="2">
    <source>
        <dbReference type="ARBA" id="ARBA00022801"/>
    </source>
</evidence>
<feature type="region of interest" description="Disordered" evidence="5">
    <location>
        <begin position="317"/>
        <end position="339"/>
    </location>
</feature>
<feature type="compositionally biased region" description="Basic and acidic residues" evidence="5">
    <location>
        <begin position="317"/>
        <end position="326"/>
    </location>
</feature>
<evidence type="ECO:0000256" key="4">
    <source>
        <dbReference type="PROSITE-ProRule" id="PRU00332"/>
    </source>
</evidence>
<dbReference type="GO" id="GO:0008408">
    <property type="term" value="F:3'-5' exonuclease activity"/>
    <property type="evidence" value="ECO:0007669"/>
    <property type="project" value="InterPro"/>
</dbReference>
<feature type="compositionally biased region" description="Basic residues" evidence="5">
    <location>
        <begin position="60"/>
        <end position="78"/>
    </location>
</feature>
<keyword evidence="3 4" id="KW-0694">RNA-binding</keyword>
<dbReference type="GO" id="GO:0005634">
    <property type="term" value="C:nucleus"/>
    <property type="evidence" value="ECO:0007669"/>
    <property type="project" value="TreeGrafter"/>
</dbReference>
<dbReference type="AlphaFoldDB" id="A0A7S4J1T0"/>
<dbReference type="GO" id="GO:0006139">
    <property type="term" value="P:nucleobase-containing compound metabolic process"/>
    <property type="evidence" value="ECO:0007669"/>
    <property type="project" value="InterPro"/>
</dbReference>
<organism evidence="7">
    <name type="scientific">Odontella aurita</name>
    <dbReference type="NCBI Taxonomy" id="265563"/>
    <lineage>
        <taxon>Eukaryota</taxon>
        <taxon>Sar</taxon>
        <taxon>Stramenopiles</taxon>
        <taxon>Ochrophyta</taxon>
        <taxon>Bacillariophyta</taxon>
        <taxon>Mediophyceae</taxon>
        <taxon>Biddulphiophycidae</taxon>
        <taxon>Eupodiscales</taxon>
        <taxon>Odontellaceae</taxon>
        <taxon>Odontella</taxon>
    </lineage>
</organism>
<dbReference type="Gene3D" id="1.10.10.10">
    <property type="entry name" value="Winged helix-like DNA-binding domain superfamily/Winged helix DNA-binding domain"/>
    <property type="match status" value="1"/>
</dbReference>
<keyword evidence="1" id="KW-0540">Nuclease</keyword>
<keyword evidence="2" id="KW-0378">Hydrolase</keyword>
<feature type="domain" description="HTH La-type RNA-binding" evidence="6">
    <location>
        <begin position="98"/>
        <end position="190"/>
    </location>
</feature>
<gene>
    <name evidence="7" type="ORF">OAUR00152_LOCUS19540</name>
</gene>
<feature type="region of interest" description="Disordered" evidence="5">
    <location>
        <begin position="51"/>
        <end position="84"/>
    </location>
</feature>
<feature type="region of interest" description="Disordered" evidence="5">
    <location>
        <begin position="506"/>
        <end position="531"/>
    </location>
</feature>
<dbReference type="InterPro" id="IPR036390">
    <property type="entry name" value="WH_DNA-bd_sf"/>
</dbReference>
<name>A0A7S4J1T0_9STRA</name>